<reference evidence="1" key="1">
    <citation type="submission" date="2013-11" db="EMBL/GenBank/DDBJ databases">
        <title>Genome sequence of the fusiform rust pathogen reveals effectors for host alternation and coevolution with pine.</title>
        <authorList>
            <consortium name="DOE Joint Genome Institute"/>
            <person name="Smith K."/>
            <person name="Pendleton A."/>
            <person name="Kubisiak T."/>
            <person name="Anderson C."/>
            <person name="Salamov A."/>
            <person name="Aerts A."/>
            <person name="Riley R."/>
            <person name="Clum A."/>
            <person name="Lindquist E."/>
            <person name="Ence D."/>
            <person name="Campbell M."/>
            <person name="Kronenberg Z."/>
            <person name="Feau N."/>
            <person name="Dhillon B."/>
            <person name="Hamelin R."/>
            <person name="Burleigh J."/>
            <person name="Smith J."/>
            <person name="Yandell M."/>
            <person name="Nelson C."/>
            <person name="Grigoriev I."/>
            <person name="Davis J."/>
        </authorList>
    </citation>
    <scope>NUCLEOTIDE SEQUENCE</scope>
    <source>
        <strain evidence="1">G11</strain>
    </source>
</reference>
<proteinExistence type="predicted"/>
<evidence type="ECO:0000313" key="2">
    <source>
        <dbReference type="Proteomes" id="UP000886653"/>
    </source>
</evidence>
<comment type="caution">
    <text evidence="1">The sequence shown here is derived from an EMBL/GenBank/DDBJ whole genome shotgun (WGS) entry which is preliminary data.</text>
</comment>
<dbReference type="EMBL" id="MU167909">
    <property type="protein sequence ID" value="KAG0139028.1"/>
    <property type="molecule type" value="Genomic_DNA"/>
</dbReference>
<name>A0A9P6T644_9BASI</name>
<keyword evidence="2" id="KW-1185">Reference proteome</keyword>
<accession>A0A9P6T644</accession>
<gene>
    <name evidence="1" type="ORF">CROQUDRAFT_102307</name>
</gene>
<evidence type="ECO:0000313" key="1">
    <source>
        <dbReference type="EMBL" id="KAG0139028.1"/>
    </source>
</evidence>
<dbReference type="Proteomes" id="UP000886653">
    <property type="component" value="Unassembled WGS sequence"/>
</dbReference>
<sequence length="77" mass="8003">MSRLRHSQLGVELFKLLAGRGSTSHLLDSLLCQFPCLDIPELTSFVDVALGKEITSVGLTSVPGGSGDIPAGSGVLH</sequence>
<dbReference type="AlphaFoldDB" id="A0A9P6T644"/>
<protein>
    <submittedName>
        <fullName evidence="1">Uncharacterized protein</fullName>
    </submittedName>
</protein>
<organism evidence="1 2">
    <name type="scientific">Cronartium quercuum f. sp. fusiforme G11</name>
    <dbReference type="NCBI Taxonomy" id="708437"/>
    <lineage>
        <taxon>Eukaryota</taxon>
        <taxon>Fungi</taxon>
        <taxon>Dikarya</taxon>
        <taxon>Basidiomycota</taxon>
        <taxon>Pucciniomycotina</taxon>
        <taxon>Pucciniomycetes</taxon>
        <taxon>Pucciniales</taxon>
        <taxon>Coleosporiaceae</taxon>
        <taxon>Cronartium</taxon>
    </lineage>
</organism>